<feature type="compositionally biased region" description="Basic and acidic residues" evidence="1">
    <location>
        <begin position="358"/>
        <end position="374"/>
    </location>
</feature>
<dbReference type="Proteomes" id="UP000677228">
    <property type="component" value="Unassembled WGS sequence"/>
</dbReference>
<dbReference type="EMBL" id="CAJNOK010002957">
    <property type="protein sequence ID" value="CAF0881898.1"/>
    <property type="molecule type" value="Genomic_DNA"/>
</dbReference>
<feature type="compositionally biased region" description="Polar residues" evidence="1">
    <location>
        <begin position="335"/>
        <end position="354"/>
    </location>
</feature>
<dbReference type="AlphaFoldDB" id="A0A8S2HPB1"/>
<reference evidence="3" key="1">
    <citation type="submission" date="2021-02" db="EMBL/GenBank/DDBJ databases">
        <authorList>
            <person name="Nowell W R."/>
        </authorList>
    </citation>
    <scope>NUCLEOTIDE SEQUENCE</scope>
</reference>
<protein>
    <submittedName>
        <fullName evidence="3">Uncharacterized protein</fullName>
    </submittedName>
</protein>
<dbReference type="EMBL" id="CAJOBA010002958">
    <property type="protein sequence ID" value="CAF3665487.1"/>
    <property type="molecule type" value="Genomic_DNA"/>
</dbReference>
<evidence type="ECO:0000256" key="1">
    <source>
        <dbReference type="SAM" id="MobiDB-lite"/>
    </source>
</evidence>
<organism evidence="3 4">
    <name type="scientific">Didymodactylos carnosus</name>
    <dbReference type="NCBI Taxonomy" id="1234261"/>
    <lineage>
        <taxon>Eukaryota</taxon>
        <taxon>Metazoa</taxon>
        <taxon>Spiralia</taxon>
        <taxon>Gnathifera</taxon>
        <taxon>Rotifera</taxon>
        <taxon>Eurotatoria</taxon>
        <taxon>Bdelloidea</taxon>
        <taxon>Philodinida</taxon>
        <taxon>Philodinidae</taxon>
        <taxon>Didymodactylos</taxon>
    </lineage>
</organism>
<feature type="compositionally biased region" description="Basic residues" evidence="1">
    <location>
        <begin position="595"/>
        <end position="605"/>
    </location>
</feature>
<feature type="compositionally biased region" description="Basic and acidic residues" evidence="1">
    <location>
        <begin position="504"/>
        <end position="515"/>
    </location>
</feature>
<feature type="region of interest" description="Disordered" evidence="1">
    <location>
        <begin position="425"/>
        <end position="469"/>
    </location>
</feature>
<evidence type="ECO:0000313" key="2">
    <source>
        <dbReference type="EMBL" id="CAF0881898.1"/>
    </source>
</evidence>
<sequence length="605" mass="69775">MNELSSMDSNKSTQIATFEIQAKNKQPRSAIIRLTIEYRIREKSKEIPIINEHAQHHLQQATFKYGDMQTTNGRSELRREQEHMPPERLHTESIDRERAQVKMVGEMDTSDDGQKTLTTQNGEILVRDMVIQHISEDEKSITSEEVLFEEWSEEYKIRRTDEFDGQTNRLISSKVETTDRKKGDVVKEEYREKNERIKGHKSYDVLREIYRRVPATTYDTQQKRTIMITSDDGDRYEEQQQLLPDRVQTKSDTSLSSYTYNRARQQVPAYSTNTALTSTITSQYDRISNVIEPTTSSQQYRRDLTHQQDQNLLKSTSDNDLVSEEYLVELTHNLPSTSKDSRRTSQYVGLQEFSSKGDGNETARSSSDDLSRRDIGASALVQRTQQQRLKDDTSEEELDYPFGSVYTGLSKIVNEAGRKQRTFSPMATSTIRDTTKEDWRTKHTLSDTDTQEQVEQQQQQEHRLSDEDANVYYTTQNVTILPENTFGIEKKTTMGRIQEVTVRVTRDKTPPEHRKTSSLYTIEPPSHPQSSPSLRRNFKEVTVAIARGSSPEKQKTSTSADNSNDGSLKHSLEKLRTSYSSDTDEEEVSLQPQHALKHTCMRMTD</sequence>
<evidence type="ECO:0000313" key="4">
    <source>
        <dbReference type="Proteomes" id="UP000682733"/>
    </source>
</evidence>
<feature type="region of interest" description="Disordered" evidence="1">
    <location>
        <begin position="335"/>
        <end position="374"/>
    </location>
</feature>
<proteinExistence type="predicted"/>
<evidence type="ECO:0000313" key="3">
    <source>
        <dbReference type="EMBL" id="CAF3665487.1"/>
    </source>
</evidence>
<feature type="compositionally biased region" description="Basic and acidic residues" evidence="1">
    <location>
        <begin position="433"/>
        <end position="446"/>
    </location>
</feature>
<dbReference type="Proteomes" id="UP000682733">
    <property type="component" value="Unassembled WGS sequence"/>
</dbReference>
<feature type="compositionally biased region" description="Polar residues" evidence="1">
    <location>
        <begin position="556"/>
        <end position="566"/>
    </location>
</feature>
<feature type="region of interest" description="Disordered" evidence="1">
    <location>
        <begin position="502"/>
        <end position="605"/>
    </location>
</feature>
<feature type="compositionally biased region" description="Basic and acidic residues" evidence="1">
    <location>
        <begin position="567"/>
        <end position="576"/>
    </location>
</feature>
<name>A0A8S2HPB1_9BILA</name>
<gene>
    <name evidence="2" type="ORF">OVA965_LOCUS8663</name>
    <name evidence="3" type="ORF">TMI583_LOCUS8659</name>
</gene>
<accession>A0A8S2HPB1</accession>
<comment type="caution">
    <text evidence="3">The sequence shown here is derived from an EMBL/GenBank/DDBJ whole genome shotgun (WGS) entry which is preliminary data.</text>
</comment>